<evidence type="ECO:0000256" key="9">
    <source>
        <dbReference type="ARBA" id="ARBA00023134"/>
    </source>
</evidence>
<evidence type="ECO:0000256" key="8">
    <source>
        <dbReference type="ARBA" id="ARBA00022794"/>
    </source>
</evidence>
<evidence type="ECO:0000256" key="4">
    <source>
        <dbReference type="ARBA" id="ARBA00009636"/>
    </source>
</evidence>
<evidence type="ECO:0000256" key="6">
    <source>
        <dbReference type="ARBA" id="ARBA00022701"/>
    </source>
</evidence>
<dbReference type="GO" id="GO:0030030">
    <property type="term" value="P:cell projection organization"/>
    <property type="evidence" value="ECO:0007669"/>
    <property type="project" value="UniProtKB-KW"/>
</dbReference>
<dbReference type="GO" id="GO:0007017">
    <property type="term" value="P:microtubule-based process"/>
    <property type="evidence" value="ECO:0007669"/>
    <property type="project" value="InterPro"/>
</dbReference>
<dbReference type="PROSITE" id="PS00227">
    <property type="entry name" value="TUBULIN"/>
    <property type="match status" value="1"/>
</dbReference>
<evidence type="ECO:0000256" key="10">
    <source>
        <dbReference type="ARBA" id="ARBA00023242"/>
    </source>
</evidence>
<keyword evidence="17" id="KW-1185">Reference proteome</keyword>
<sequence length="252" mass="27605">MSVITLQLGQCGNQIGRQLFTTLHEDALSAPAVRKSTSPDAYCEVSLSRFFDARRGKTARSSNSHDLLRARAVLVDMESKAVHQTLAEADKTGRWSYDATCVHAQKRGSGNNWASGYHSRGPSAAEPIMEMVQSQAEKCDQLSGFLVLMSVAGGTGSGVGSYLTECLRDQFPSNAVMNAIVWPYASGEVIVQDYNAVLTTKHLQEASDCVIILQNDSTPKGRIEAFASQRHILLRPQQNHQPFPRRFTSAFV</sequence>
<protein>
    <recommendedName>
        <fullName evidence="5">Tubulin delta chain</fullName>
    </recommendedName>
    <alternativeName>
        <fullName evidence="12">Delta-tubulin</fullName>
    </alternativeName>
</protein>
<evidence type="ECO:0000256" key="13">
    <source>
        <dbReference type="ARBA" id="ARBA00046149"/>
    </source>
</evidence>
<evidence type="ECO:0000256" key="12">
    <source>
        <dbReference type="ARBA" id="ARBA00030594"/>
    </source>
</evidence>
<evidence type="ECO:0000256" key="14">
    <source>
        <dbReference type="RuleBase" id="RU000352"/>
    </source>
</evidence>
<dbReference type="GO" id="GO:0005929">
    <property type="term" value="C:cilium"/>
    <property type="evidence" value="ECO:0007669"/>
    <property type="project" value="UniProtKB-SubCell"/>
</dbReference>
<dbReference type="PRINTS" id="PR01224">
    <property type="entry name" value="DELTATUBULIN"/>
</dbReference>
<evidence type="ECO:0000256" key="7">
    <source>
        <dbReference type="ARBA" id="ARBA00022741"/>
    </source>
</evidence>
<dbReference type="EMBL" id="CASHTH010000635">
    <property type="protein sequence ID" value="CAI8005801.1"/>
    <property type="molecule type" value="Genomic_DNA"/>
</dbReference>
<dbReference type="CDD" id="cd02189">
    <property type="entry name" value="delta_zeta_tubulin-like"/>
    <property type="match status" value="1"/>
</dbReference>
<evidence type="ECO:0000256" key="11">
    <source>
        <dbReference type="ARBA" id="ARBA00023273"/>
    </source>
</evidence>
<name>A0AA35W6F9_GEOBA</name>
<accession>A0AA35W6F9</accession>
<dbReference type="GO" id="GO:0005814">
    <property type="term" value="C:centriole"/>
    <property type="evidence" value="ECO:0007669"/>
    <property type="project" value="UniProtKB-SubCell"/>
</dbReference>
<dbReference type="Pfam" id="PF00091">
    <property type="entry name" value="Tubulin"/>
    <property type="match status" value="1"/>
</dbReference>
<comment type="subcellular location">
    <subcellularLocation>
        <location evidence="3">Cell projection</location>
        <location evidence="3">Cilium</location>
    </subcellularLocation>
    <subcellularLocation>
        <location evidence="1">Cytoplasm</location>
        <location evidence="1">Cytoskeleton</location>
        <location evidence="1">Microtubule organizing center</location>
        <location evidence="1">Centrosome</location>
        <location evidence="1">Centriole</location>
    </subcellularLocation>
    <subcellularLocation>
        <location evidence="2">Nucleus</location>
    </subcellularLocation>
</comment>
<dbReference type="GO" id="GO:0005525">
    <property type="term" value="F:GTP binding"/>
    <property type="evidence" value="ECO:0007669"/>
    <property type="project" value="UniProtKB-UniRule"/>
</dbReference>
<dbReference type="PANTHER" id="PTHR11588">
    <property type="entry name" value="TUBULIN"/>
    <property type="match status" value="1"/>
</dbReference>
<dbReference type="Proteomes" id="UP001174909">
    <property type="component" value="Unassembled WGS sequence"/>
</dbReference>
<evidence type="ECO:0000259" key="15">
    <source>
        <dbReference type="SMART" id="SM00864"/>
    </source>
</evidence>
<keyword evidence="8" id="KW-0970">Cilium biogenesis/degradation</keyword>
<reference evidence="16" key="1">
    <citation type="submission" date="2023-03" db="EMBL/GenBank/DDBJ databases">
        <authorList>
            <person name="Steffen K."/>
            <person name="Cardenas P."/>
        </authorList>
    </citation>
    <scope>NUCLEOTIDE SEQUENCE</scope>
</reference>
<evidence type="ECO:0000256" key="3">
    <source>
        <dbReference type="ARBA" id="ARBA00004138"/>
    </source>
</evidence>
<dbReference type="Gene3D" id="3.40.50.1440">
    <property type="entry name" value="Tubulin/FtsZ, GTPase domain"/>
    <property type="match status" value="1"/>
</dbReference>
<gene>
    <name evidence="16" type="ORF">GBAR_LOCUS4404</name>
</gene>
<evidence type="ECO:0000256" key="2">
    <source>
        <dbReference type="ARBA" id="ARBA00004123"/>
    </source>
</evidence>
<dbReference type="PRINTS" id="PR01161">
    <property type="entry name" value="TUBULIN"/>
</dbReference>
<comment type="function">
    <text evidence="13">Acts as a positive regulator of hedgehog signaling and regulates ciliary function.</text>
</comment>
<dbReference type="GO" id="GO:0005874">
    <property type="term" value="C:microtubule"/>
    <property type="evidence" value="ECO:0007669"/>
    <property type="project" value="UniProtKB-KW"/>
</dbReference>
<feature type="domain" description="Tubulin/FtsZ GTPase" evidence="15">
    <location>
        <begin position="51"/>
        <end position="237"/>
    </location>
</feature>
<evidence type="ECO:0000256" key="1">
    <source>
        <dbReference type="ARBA" id="ARBA00004114"/>
    </source>
</evidence>
<dbReference type="InterPro" id="IPR003008">
    <property type="entry name" value="Tubulin_FtsZ_GTPase"/>
</dbReference>
<keyword evidence="10" id="KW-0539">Nucleus</keyword>
<proteinExistence type="inferred from homology"/>
<dbReference type="SUPFAM" id="SSF52490">
    <property type="entry name" value="Tubulin nucleotide-binding domain-like"/>
    <property type="match status" value="1"/>
</dbReference>
<keyword evidence="11" id="KW-0966">Cell projection</keyword>
<evidence type="ECO:0000313" key="16">
    <source>
        <dbReference type="EMBL" id="CAI8005801.1"/>
    </source>
</evidence>
<dbReference type="SMART" id="SM00864">
    <property type="entry name" value="Tubulin"/>
    <property type="match status" value="1"/>
</dbReference>
<dbReference type="GO" id="GO:0005634">
    <property type="term" value="C:nucleus"/>
    <property type="evidence" value="ECO:0007669"/>
    <property type="project" value="UniProtKB-SubCell"/>
</dbReference>
<keyword evidence="6 14" id="KW-0493">Microtubule</keyword>
<evidence type="ECO:0000313" key="17">
    <source>
        <dbReference type="Proteomes" id="UP001174909"/>
    </source>
</evidence>
<evidence type="ECO:0000256" key="5">
    <source>
        <dbReference type="ARBA" id="ARBA00014184"/>
    </source>
</evidence>
<dbReference type="AlphaFoldDB" id="A0AA35W6F9"/>
<dbReference type="GO" id="GO:0005200">
    <property type="term" value="F:structural constituent of cytoskeleton"/>
    <property type="evidence" value="ECO:0007669"/>
    <property type="project" value="InterPro"/>
</dbReference>
<dbReference type="InterPro" id="IPR017975">
    <property type="entry name" value="Tubulin_CS"/>
</dbReference>
<dbReference type="InterPro" id="IPR036525">
    <property type="entry name" value="Tubulin/FtsZ_GTPase_sf"/>
</dbReference>
<comment type="similarity">
    <text evidence="4 14">Belongs to the tubulin family.</text>
</comment>
<dbReference type="InterPro" id="IPR000217">
    <property type="entry name" value="Tubulin"/>
</dbReference>
<keyword evidence="7 14" id="KW-0547">Nucleotide-binding</keyword>
<keyword evidence="9 14" id="KW-0342">GTP-binding</keyword>
<dbReference type="InterPro" id="IPR002967">
    <property type="entry name" value="Delta_tubulin"/>
</dbReference>
<organism evidence="16 17">
    <name type="scientific">Geodia barretti</name>
    <name type="common">Barrett's horny sponge</name>
    <dbReference type="NCBI Taxonomy" id="519541"/>
    <lineage>
        <taxon>Eukaryota</taxon>
        <taxon>Metazoa</taxon>
        <taxon>Porifera</taxon>
        <taxon>Demospongiae</taxon>
        <taxon>Heteroscleromorpha</taxon>
        <taxon>Tetractinellida</taxon>
        <taxon>Astrophorina</taxon>
        <taxon>Geodiidae</taxon>
        <taxon>Geodia</taxon>
    </lineage>
</organism>
<comment type="caution">
    <text evidence="16">The sequence shown here is derived from an EMBL/GenBank/DDBJ whole genome shotgun (WGS) entry which is preliminary data.</text>
</comment>